<protein>
    <submittedName>
        <fullName evidence="2">Uncharacterized protein</fullName>
    </submittedName>
</protein>
<comment type="caution">
    <text evidence="2">The sequence shown here is derived from an EMBL/GenBank/DDBJ whole genome shotgun (WGS) entry which is preliminary data.</text>
</comment>
<dbReference type="EMBL" id="JACRSN010000019">
    <property type="protein sequence ID" value="MBC8534580.1"/>
    <property type="molecule type" value="Genomic_DNA"/>
</dbReference>
<reference evidence="2" key="1">
    <citation type="submission" date="2020-08" db="EMBL/GenBank/DDBJ databases">
        <title>Genome public.</title>
        <authorList>
            <person name="Liu C."/>
            <person name="Sun Q."/>
        </authorList>
    </citation>
    <scope>NUCLEOTIDE SEQUENCE</scope>
    <source>
        <strain evidence="2">NSJ-40</strain>
    </source>
</reference>
<keyword evidence="1" id="KW-1133">Transmembrane helix</keyword>
<dbReference type="AlphaFoldDB" id="A0A926D8Y0"/>
<proteinExistence type="predicted"/>
<evidence type="ECO:0000256" key="1">
    <source>
        <dbReference type="SAM" id="Phobius"/>
    </source>
</evidence>
<evidence type="ECO:0000313" key="3">
    <source>
        <dbReference type="Proteomes" id="UP000651482"/>
    </source>
</evidence>
<keyword evidence="1" id="KW-0472">Membrane</keyword>
<keyword evidence="3" id="KW-1185">Reference proteome</keyword>
<accession>A0A926D8Y0</accession>
<name>A0A926D8Y0_9FIRM</name>
<feature type="transmembrane region" description="Helical" evidence="1">
    <location>
        <begin position="40"/>
        <end position="60"/>
    </location>
</feature>
<keyword evidence="1" id="KW-0812">Transmembrane</keyword>
<organism evidence="2 3">
    <name type="scientific">Yeguia hominis</name>
    <dbReference type="NCBI Taxonomy" id="2763662"/>
    <lineage>
        <taxon>Bacteria</taxon>
        <taxon>Bacillati</taxon>
        <taxon>Bacillota</taxon>
        <taxon>Clostridia</taxon>
        <taxon>Eubacteriales</taxon>
        <taxon>Yeguiaceae</taxon>
        <taxon>Yeguia</taxon>
    </lineage>
</organism>
<dbReference type="RefSeq" id="WP_249320167.1">
    <property type="nucleotide sequence ID" value="NZ_JACRSN010000019.1"/>
</dbReference>
<dbReference type="Proteomes" id="UP000651482">
    <property type="component" value="Unassembled WGS sequence"/>
</dbReference>
<gene>
    <name evidence="2" type="ORF">IAG03_11420</name>
</gene>
<evidence type="ECO:0000313" key="2">
    <source>
        <dbReference type="EMBL" id="MBC8534580.1"/>
    </source>
</evidence>
<sequence>MNRPSIPNDTTKPKAGRILKEYGIVGFFWLLFDEQNGRTAWATIGLRAATLIVCGLALLLQR</sequence>